<dbReference type="InterPro" id="IPR036291">
    <property type="entry name" value="NAD(P)-bd_dom_sf"/>
</dbReference>
<reference evidence="3 4" key="1">
    <citation type="submission" date="2021-03" db="EMBL/GenBank/DDBJ databases">
        <title>Complete genome of Streptomyces formicae strain 1H-GS9 (DSM 100524).</title>
        <authorList>
            <person name="Atanasov K.E."/>
            <person name="Altabella T."/>
            <person name="Ferrer A."/>
        </authorList>
    </citation>
    <scope>NUCLEOTIDE SEQUENCE [LARGE SCALE GENOMIC DNA]</scope>
    <source>
        <strain evidence="3 4">1H-GS9</strain>
    </source>
</reference>
<dbReference type="SMART" id="SM00822">
    <property type="entry name" value="PKS_KR"/>
    <property type="match status" value="1"/>
</dbReference>
<evidence type="ECO:0000259" key="2">
    <source>
        <dbReference type="SMART" id="SM00822"/>
    </source>
</evidence>
<name>A0ABY3WL34_9ACTN</name>
<keyword evidence="4" id="KW-1185">Reference proteome</keyword>
<dbReference type="InterPro" id="IPR057326">
    <property type="entry name" value="KR_dom"/>
</dbReference>
<evidence type="ECO:0000313" key="3">
    <source>
        <dbReference type="EMBL" id="UNM12835.1"/>
    </source>
</evidence>
<dbReference type="InterPro" id="IPR051911">
    <property type="entry name" value="SDR_oxidoreductase"/>
</dbReference>
<dbReference type="Pfam" id="PF00106">
    <property type="entry name" value="adh_short"/>
    <property type="match status" value="1"/>
</dbReference>
<evidence type="ECO:0000313" key="4">
    <source>
        <dbReference type="Proteomes" id="UP000828924"/>
    </source>
</evidence>
<proteinExistence type="inferred from homology"/>
<protein>
    <submittedName>
        <fullName evidence="3">SDR family NAD(P)-dependent oxidoreductase</fullName>
    </submittedName>
</protein>
<dbReference type="InterPro" id="IPR002347">
    <property type="entry name" value="SDR_fam"/>
</dbReference>
<gene>
    <name evidence="3" type="ORF">J4032_16100</name>
</gene>
<evidence type="ECO:0000256" key="1">
    <source>
        <dbReference type="ARBA" id="ARBA00006484"/>
    </source>
</evidence>
<organism evidence="3 4">
    <name type="scientific">Streptomyces formicae</name>
    <dbReference type="NCBI Taxonomy" id="1616117"/>
    <lineage>
        <taxon>Bacteria</taxon>
        <taxon>Bacillati</taxon>
        <taxon>Actinomycetota</taxon>
        <taxon>Actinomycetes</taxon>
        <taxon>Kitasatosporales</taxon>
        <taxon>Streptomycetaceae</taxon>
        <taxon>Streptomyces</taxon>
    </lineage>
</organism>
<dbReference type="RefSeq" id="WP_242331482.1">
    <property type="nucleotide sequence ID" value="NZ_CP071872.1"/>
</dbReference>
<dbReference type="Gene3D" id="3.40.50.720">
    <property type="entry name" value="NAD(P)-binding Rossmann-like Domain"/>
    <property type="match status" value="1"/>
</dbReference>
<dbReference type="SUPFAM" id="SSF51735">
    <property type="entry name" value="NAD(P)-binding Rossmann-fold domains"/>
    <property type="match status" value="1"/>
</dbReference>
<feature type="domain" description="Ketoreductase" evidence="2">
    <location>
        <begin position="7"/>
        <end position="186"/>
    </location>
</feature>
<dbReference type="PRINTS" id="PR00081">
    <property type="entry name" value="GDHRDH"/>
</dbReference>
<dbReference type="PANTHER" id="PTHR43976">
    <property type="entry name" value="SHORT CHAIN DEHYDROGENASE"/>
    <property type="match status" value="1"/>
</dbReference>
<dbReference type="InterPro" id="IPR020904">
    <property type="entry name" value="Sc_DH/Rdtase_CS"/>
</dbReference>
<dbReference type="Proteomes" id="UP000828924">
    <property type="component" value="Chromosome"/>
</dbReference>
<sequence>MSAIPTYVVLVTGAATGIGNLTARTLADAGHTVYASMRDPHGRNAERSKALEEHAAAGPGALHVIELDVLSQESAQQDANAITEAEGRLDAVVHNAGRLVIGVTEAFSAQEVLDVLDSNAVGALRVNRAVLPHFRARGEGLLLYVGSVTSRINSPFQGPYVAAKAALDALAQATAFETVRYGIDTSIVMPGAFTDGTDHFAGAAGPADQEREAAYDRLAGLPEQLAARLETLVPEGTAVDPQTVADEVARILALPAGTRPFRSVVDFQHHGAEQINEVAERMQADLMNRMGIGDLHR</sequence>
<comment type="similarity">
    <text evidence="1">Belongs to the short-chain dehydrogenases/reductases (SDR) family.</text>
</comment>
<dbReference type="PANTHER" id="PTHR43976:SF9">
    <property type="entry name" value="OXIDOREDUCTASE"/>
    <property type="match status" value="1"/>
</dbReference>
<accession>A0ABY3WL34</accession>
<dbReference type="PROSITE" id="PS00061">
    <property type="entry name" value="ADH_SHORT"/>
    <property type="match status" value="1"/>
</dbReference>
<dbReference type="EMBL" id="CP071872">
    <property type="protein sequence ID" value="UNM12835.1"/>
    <property type="molecule type" value="Genomic_DNA"/>
</dbReference>